<feature type="domain" description="4Fe-4S ferredoxin-type" evidence="4">
    <location>
        <begin position="263"/>
        <end position="290"/>
    </location>
</feature>
<reference evidence="5" key="1">
    <citation type="submission" date="2010-05" db="EMBL/GenBank/DDBJ databases">
        <title>The draft genome of Desulfonatronospira thiodismutans ASO3-1.</title>
        <authorList>
            <consortium name="US DOE Joint Genome Institute (JGI-PGF)"/>
            <person name="Lucas S."/>
            <person name="Copeland A."/>
            <person name="Lapidus A."/>
            <person name="Cheng J.-F."/>
            <person name="Bruce D."/>
            <person name="Goodwin L."/>
            <person name="Pitluck S."/>
            <person name="Chertkov O."/>
            <person name="Brettin T."/>
            <person name="Detter J.C."/>
            <person name="Han C."/>
            <person name="Land M.L."/>
            <person name="Hauser L."/>
            <person name="Kyrpides N."/>
            <person name="Mikhailova N."/>
            <person name="Muyzer G."/>
            <person name="Woyke T."/>
        </authorList>
    </citation>
    <scope>NUCLEOTIDE SEQUENCE [LARGE SCALE GENOMIC DNA]</scope>
    <source>
        <strain evidence="5">ASO3-1</strain>
    </source>
</reference>
<keyword evidence="6" id="KW-1185">Reference proteome</keyword>
<evidence type="ECO:0000313" key="5">
    <source>
        <dbReference type="EMBL" id="EFI34053.1"/>
    </source>
</evidence>
<evidence type="ECO:0000256" key="2">
    <source>
        <dbReference type="ARBA" id="ARBA00023004"/>
    </source>
</evidence>
<dbReference type="EMBL" id="ACJN02000003">
    <property type="protein sequence ID" value="EFI34053.1"/>
    <property type="molecule type" value="Genomic_DNA"/>
</dbReference>
<keyword evidence="2" id="KW-0408">Iron</keyword>
<proteinExistence type="predicted"/>
<dbReference type="SUPFAM" id="SSF54862">
    <property type="entry name" value="4Fe-4S ferredoxins"/>
    <property type="match status" value="1"/>
</dbReference>
<dbReference type="InterPro" id="IPR017896">
    <property type="entry name" value="4Fe4S_Fe-S-bd"/>
</dbReference>
<dbReference type="Proteomes" id="UP000005496">
    <property type="component" value="Unassembled WGS sequence"/>
</dbReference>
<dbReference type="GO" id="GO:0051536">
    <property type="term" value="F:iron-sulfur cluster binding"/>
    <property type="evidence" value="ECO:0007669"/>
    <property type="project" value="UniProtKB-KW"/>
</dbReference>
<dbReference type="InterPro" id="IPR017900">
    <property type="entry name" value="4Fe4S_Fe_S_CS"/>
</dbReference>
<dbReference type="RefSeq" id="WP_008871402.1">
    <property type="nucleotide sequence ID" value="NZ_ACJN02000003.1"/>
</dbReference>
<evidence type="ECO:0000259" key="4">
    <source>
        <dbReference type="PROSITE" id="PS51379"/>
    </source>
</evidence>
<dbReference type="AlphaFoldDB" id="D6STN7"/>
<name>D6STN7_9BACT</name>
<protein>
    <submittedName>
        <fullName evidence="5">4Fe-4S ferredoxin iron-sulfur binding domain protein</fullName>
    </submittedName>
</protein>
<dbReference type="GO" id="GO:0046872">
    <property type="term" value="F:metal ion binding"/>
    <property type="evidence" value="ECO:0007669"/>
    <property type="project" value="UniProtKB-KW"/>
</dbReference>
<dbReference type="PROSITE" id="PS00198">
    <property type="entry name" value="4FE4S_FER_1"/>
    <property type="match status" value="2"/>
</dbReference>
<accession>D6STN7</accession>
<keyword evidence="1" id="KW-0479">Metal-binding</keyword>
<sequence length="307" mass="33973">MTRWIRPSTRAFFTEASRDADDSLSSRLHGYIYGRWPYFYISLATGRHPLSGPAGKVLRSVRVLLRANDSRARARARIKFAHGYHGKVLPVQEAKRLVQINKSVDLGNLEQVIPYDRARRIVLKNPGHIVALKCPCRASSPHPCEPLQVCLIIGEPFAGFILEHHPGKARRITSDEACRILEQEHARGHVQHAFFKDAMLGRFYAICNCCSCCCGAMQAHRNGVPMLASSGYAADADQELCIKCGECAQACPFQAIAMSREGPVVSQDLCMGCGVCVSRCPVQGLKLKRQKDKSPPLEVNSLLHGRP</sequence>
<dbReference type="eggNOG" id="COG1148">
    <property type="taxonomic scope" value="Bacteria"/>
</dbReference>
<dbReference type="Pfam" id="PF14697">
    <property type="entry name" value="Fer4_21"/>
    <property type="match status" value="1"/>
</dbReference>
<dbReference type="PROSITE" id="PS51379">
    <property type="entry name" value="4FE4S_FER_2"/>
    <property type="match status" value="2"/>
</dbReference>
<dbReference type="OrthoDB" id="5422346at2"/>
<gene>
    <name evidence="5" type="ORF">Dthio_PD1392</name>
</gene>
<feature type="domain" description="4Fe-4S ferredoxin-type" evidence="4">
    <location>
        <begin position="232"/>
        <end position="261"/>
    </location>
</feature>
<organism evidence="5 6">
    <name type="scientific">Desulfonatronospira thiodismutans ASO3-1</name>
    <dbReference type="NCBI Taxonomy" id="555779"/>
    <lineage>
        <taxon>Bacteria</taxon>
        <taxon>Pseudomonadati</taxon>
        <taxon>Thermodesulfobacteriota</taxon>
        <taxon>Desulfovibrionia</taxon>
        <taxon>Desulfovibrionales</taxon>
        <taxon>Desulfonatronovibrionaceae</taxon>
        <taxon>Desulfonatronospira</taxon>
    </lineage>
</organism>
<comment type="caution">
    <text evidence="5">The sequence shown here is derived from an EMBL/GenBank/DDBJ whole genome shotgun (WGS) entry which is preliminary data.</text>
</comment>
<evidence type="ECO:0000256" key="1">
    <source>
        <dbReference type="ARBA" id="ARBA00022723"/>
    </source>
</evidence>
<keyword evidence="3" id="KW-0411">Iron-sulfur</keyword>
<evidence type="ECO:0000256" key="3">
    <source>
        <dbReference type="ARBA" id="ARBA00023014"/>
    </source>
</evidence>
<evidence type="ECO:0000313" key="6">
    <source>
        <dbReference type="Proteomes" id="UP000005496"/>
    </source>
</evidence>
<dbReference type="Gene3D" id="3.30.70.20">
    <property type="match status" value="1"/>
</dbReference>